<feature type="region of interest" description="Disordered" evidence="1">
    <location>
        <begin position="636"/>
        <end position="658"/>
    </location>
</feature>
<feature type="region of interest" description="Disordered" evidence="1">
    <location>
        <begin position="65"/>
        <end position="108"/>
    </location>
</feature>
<dbReference type="SUPFAM" id="SSF56112">
    <property type="entry name" value="Protein kinase-like (PK-like)"/>
    <property type="match status" value="1"/>
</dbReference>
<keyword evidence="3" id="KW-0418">Kinase</keyword>
<sequence length="758" mass="84918">MSQVCNHSEADQWVPELTHMAQSPGSLSNQSSESLGRRASSVGGLYSTAKSVTLSVDTHLLAGDTKSALEENESNSIPVSADVRPSSSHPSSDKQVLTHGSIEGRHSDISESTLGTLIRDGFFEPSDTSVKKFLPRDKLESILTEDMVLLTLKEEGCFTPERQREIAQQILHPTDYEVDTQPHLRCRKEILVILSLIEKVSTVEQFLEDNVFDYDLPFTCAREPSVTEGQSLAKSYPAFKTIFAIKKLDTSDKKISEDEISNHYRFGDKDYPHLIRLLWTFSIGPIHHLVFPCADGNLWDLWKQYEHPLAQKRDYSTALWFARQCLGIVEGLSLIHRNCHEVSSKDKQHGRHGDLKPENILWFKSENTDELGYILGTLKLTDFGLTEFHGTNSRSGINAAGVGFSPTYRAPEYDVHMKVSQSYDIWSLACVLLEFTTWYLKGWTGVDSFSTARLREETSIMREDTFFNHVGIGPIVSAMAKASVNEEVHSLYEHADASDFIIDLVTLIKTDLLRMDPGSRKNCSDVHKELGTMFDNCLQDRKYCLEKVKTPPSRKTRVLSRIESPDLPRTVQTQKRAMATGSSHHARRRAPGSPILNHYPGPRSSPENALTLEHTLVEYEEQGPIVLNEVVPKSPGLDIATPTDMQEAATPATETGSEVPILNTDHRDTLAINSNIKEDSPEHASTEDVTLHGGHVLNRQRVEVPRTRSDDIRGRLESEPSPGSDHGAEDDLEFPAPQRRFGWSSLGFWLTTRGIHLD</sequence>
<dbReference type="PANTHER" id="PTHR24359:SF37">
    <property type="entry name" value="PROTEIN KINASE DOMAIN-CONTAINING PROTEIN"/>
    <property type="match status" value="1"/>
</dbReference>
<comment type="caution">
    <text evidence="3">The sequence shown here is derived from an EMBL/GenBank/DDBJ whole genome shotgun (WGS) entry which is preliminary data.</text>
</comment>
<gene>
    <name evidence="3" type="ORF">FLONG3_124</name>
</gene>
<keyword evidence="4" id="KW-1185">Reference proteome</keyword>
<dbReference type="GO" id="GO:0004674">
    <property type="term" value="F:protein serine/threonine kinase activity"/>
    <property type="evidence" value="ECO:0007669"/>
    <property type="project" value="TreeGrafter"/>
</dbReference>
<dbReference type="Proteomes" id="UP000266234">
    <property type="component" value="Unassembled WGS sequence"/>
</dbReference>
<dbReference type="STRING" id="694270.A0A395TBA1"/>
<dbReference type="InterPro" id="IPR000719">
    <property type="entry name" value="Prot_kinase_dom"/>
</dbReference>
<feature type="region of interest" description="Disordered" evidence="1">
    <location>
        <begin position="676"/>
        <end position="733"/>
    </location>
</feature>
<protein>
    <submittedName>
        <fullName evidence="3">Kinase domain-containing</fullName>
    </submittedName>
</protein>
<feature type="compositionally biased region" description="Polar residues" evidence="1">
    <location>
        <begin position="85"/>
        <end position="95"/>
    </location>
</feature>
<dbReference type="Pfam" id="PF00069">
    <property type="entry name" value="Pkinase"/>
    <property type="match status" value="1"/>
</dbReference>
<dbReference type="PROSITE" id="PS50011">
    <property type="entry name" value="PROTEIN_KINASE_DOM"/>
    <property type="match status" value="1"/>
</dbReference>
<dbReference type="GO" id="GO:0005524">
    <property type="term" value="F:ATP binding"/>
    <property type="evidence" value="ECO:0007669"/>
    <property type="project" value="InterPro"/>
</dbReference>
<evidence type="ECO:0000313" key="3">
    <source>
        <dbReference type="EMBL" id="RGP81739.1"/>
    </source>
</evidence>
<feature type="region of interest" description="Disordered" evidence="1">
    <location>
        <begin position="21"/>
        <end position="41"/>
    </location>
</feature>
<keyword evidence="3" id="KW-0808">Transferase</keyword>
<dbReference type="AlphaFoldDB" id="A0A395TBA1"/>
<name>A0A395TBA1_9HYPO</name>
<feature type="compositionally biased region" description="Polar residues" evidence="1">
    <location>
        <begin position="21"/>
        <end position="34"/>
    </location>
</feature>
<feature type="domain" description="Protein kinase" evidence="2">
    <location>
        <begin position="221"/>
        <end position="530"/>
    </location>
</feature>
<feature type="compositionally biased region" description="Basic and acidic residues" evidence="1">
    <location>
        <begin position="700"/>
        <end position="718"/>
    </location>
</feature>
<evidence type="ECO:0000256" key="1">
    <source>
        <dbReference type="SAM" id="MobiDB-lite"/>
    </source>
</evidence>
<evidence type="ECO:0000313" key="4">
    <source>
        <dbReference type="Proteomes" id="UP000266234"/>
    </source>
</evidence>
<feature type="region of interest" description="Disordered" evidence="1">
    <location>
        <begin position="579"/>
        <end position="603"/>
    </location>
</feature>
<evidence type="ECO:0000259" key="2">
    <source>
        <dbReference type="PROSITE" id="PS50011"/>
    </source>
</evidence>
<dbReference type="SMART" id="SM00220">
    <property type="entry name" value="S_TKc"/>
    <property type="match status" value="1"/>
</dbReference>
<dbReference type="InterPro" id="IPR011009">
    <property type="entry name" value="Kinase-like_dom_sf"/>
</dbReference>
<reference evidence="3 4" key="1">
    <citation type="journal article" date="2018" name="PLoS Pathog.">
        <title>Evolution of structural diversity of trichothecenes, a family of toxins produced by plant pathogenic and entomopathogenic fungi.</title>
        <authorList>
            <person name="Proctor R.H."/>
            <person name="McCormick S.P."/>
            <person name="Kim H.S."/>
            <person name="Cardoza R.E."/>
            <person name="Stanley A.M."/>
            <person name="Lindo L."/>
            <person name="Kelly A."/>
            <person name="Brown D.W."/>
            <person name="Lee T."/>
            <person name="Vaughan M.M."/>
            <person name="Alexander N.J."/>
            <person name="Busman M."/>
            <person name="Gutierrez S."/>
        </authorList>
    </citation>
    <scope>NUCLEOTIDE SEQUENCE [LARGE SCALE GENOMIC DNA]</scope>
    <source>
        <strain evidence="3 4">NRRL 20695</strain>
    </source>
</reference>
<feature type="compositionally biased region" description="Basic and acidic residues" evidence="1">
    <location>
        <begin position="676"/>
        <end position="690"/>
    </location>
</feature>
<dbReference type="CDD" id="cd00180">
    <property type="entry name" value="PKc"/>
    <property type="match status" value="1"/>
</dbReference>
<dbReference type="OrthoDB" id="4062651at2759"/>
<dbReference type="EMBL" id="PXOG01000003">
    <property type="protein sequence ID" value="RGP81739.1"/>
    <property type="molecule type" value="Genomic_DNA"/>
</dbReference>
<organism evidence="3 4">
    <name type="scientific">Fusarium longipes</name>
    <dbReference type="NCBI Taxonomy" id="694270"/>
    <lineage>
        <taxon>Eukaryota</taxon>
        <taxon>Fungi</taxon>
        <taxon>Dikarya</taxon>
        <taxon>Ascomycota</taxon>
        <taxon>Pezizomycotina</taxon>
        <taxon>Sordariomycetes</taxon>
        <taxon>Hypocreomycetidae</taxon>
        <taxon>Hypocreales</taxon>
        <taxon>Nectriaceae</taxon>
        <taxon>Fusarium</taxon>
    </lineage>
</organism>
<dbReference type="PANTHER" id="PTHR24359">
    <property type="entry name" value="SERINE/THREONINE-PROTEIN KINASE SBK1"/>
    <property type="match status" value="1"/>
</dbReference>
<accession>A0A395TBA1</accession>
<dbReference type="Gene3D" id="1.10.510.10">
    <property type="entry name" value="Transferase(Phosphotransferase) domain 1"/>
    <property type="match status" value="1"/>
</dbReference>
<proteinExistence type="predicted"/>